<dbReference type="InterPro" id="IPR050697">
    <property type="entry name" value="Adenylyl/Guanylyl_Cyclase_3/4"/>
</dbReference>
<evidence type="ECO:0000256" key="1">
    <source>
        <dbReference type="SAM" id="Phobius"/>
    </source>
</evidence>
<dbReference type="SMART" id="SM00044">
    <property type="entry name" value="CYCc"/>
    <property type="match status" value="1"/>
</dbReference>
<dbReference type="RefSeq" id="WP_193952319.1">
    <property type="nucleotide sequence ID" value="NZ_JADEYS010000004.1"/>
</dbReference>
<name>A0A8J7F9M5_9GAMM</name>
<accession>A0A8J7F9M5</accession>
<keyword evidence="4" id="KW-1185">Reference proteome</keyword>
<comment type="caution">
    <text evidence="3">The sequence shown here is derived from an EMBL/GenBank/DDBJ whole genome shotgun (WGS) entry which is preliminary data.</text>
</comment>
<dbReference type="Pfam" id="PF05226">
    <property type="entry name" value="CHASE2"/>
    <property type="match status" value="1"/>
</dbReference>
<feature type="transmembrane region" description="Helical" evidence="1">
    <location>
        <begin position="391"/>
        <end position="414"/>
    </location>
</feature>
<dbReference type="PANTHER" id="PTHR43081:SF1">
    <property type="entry name" value="ADENYLATE CYCLASE, TERMINAL-DIFFERENTIATION SPECIFIC"/>
    <property type="match status" value="1"/>
</dbReference>
<dbReference type="PANTHER" id="PTHR43081">
    <property type="entry name" value="ADENYLATE CYCLASE, TERMINAL-DIFFERENTIATION SPECIFIC-RELATED"/>
    <property type="match status" value="1"/>
</dbReference>
<keyword evidence="1" id="KW-0472">Membrane</keyword>
<proteinExistence type="predicted"/>
<dbReference type="InterPro" id="IPR007890">
    <property type="entry name" value="CHASE2"/>
</dbReference>
<dbReference type="GO" id="GO:0006171">
    <property type="term" value="P:cAMP biosynthetic process"/>
    <property type="evidence" value="ECO:0007669"/>
    <property type="project" value="TreeGrafter"/>
</dbReference>
<evidence type="ECO:0000259" key="2">
    <source>
        <dbReference type="PROSITE" id="PS50125"/>
    </source>
</evidence>
<dbReference type="Proteomes" id="UP000640333">
    <property type="component" value="Unassembled WGS sequence"/>
</dbReference>
<dbReference type="GO" id="GO:0004016">
    <property type="term" value="F:adenylate cyclase activity"/>
    <property type="evidence" value="ECO:0007669"/>
    <property type="project" value="UniProtKB-ARBA"/>
</dbReference>
<evidence type="ECO:0000313" key="3">
    <source>
        <dbReference type="EMBL" id="MBE9396767.1"/>
    </source>
</evidence>
<dbReference type="Gene3D" id="3.30.70.1230">
    <property type="entry name" value="Nucleotide cyclase"/>
    <property type="match status" value="1"/>
</dbReference>
<dbReference type="PROSITE" id="PS50125">
    <property type="entry name" value="GUANYLATE_CYCLASE_2"/>
    <property type="match status" value="1"/>
</dbReference>
<organism evidence="3 4">
    <name type="scientific">Pontibacterium sinense</name>
    <dbReference type="NCBI Taxonomy" id="2781979"/>
    <lineage>
        <taxon>Bacteria</taxon>
        <taxon>Pseudomonadati</taxon>
        <taxon>Pseudomonadota</taxon>
        <taxon>Gammaproteobacteria</taxon>
        <taxon>Oceanospirillales</taxon>
        <taxon>Oceanospirillaceae</taxon>
        <taxon>Pontibacterium</taxon>
    </lineage>
</organism>
<feature type="domain" description="Guanylate cyclase" evidence="2">
    <location>
        <begin position="482"/>
        <end position="614"/>
    </location>
</feature>
<gene>
    <name evidence="3" type="ORF">IOQ59_05760</name>
</gene>
<protein>
    <submittedName>
        <fullName evidence="3">Adenylate/guanylate cyclase domain-containing protein</fullName>
    </submittedName>
</protein>
<sequence length="736" mass="81793">MNQRKIRILFGLFLTLLVLIPVLTGNRPLLLERFELDLYDLRLQQTLLNEQDPRIVIVDVDERTMSQEGRWPWSRDKVAAMVDRLFDQYGVAIVGFDAVFPEPDTQISRYTLQQISEGESNLNVRDLLKLSTYLYPDQRFADAIDSRPVVLGFPFDHGTLDRTGAQTVGALSAPVLAPDPRLKSIPFPTADGMIGNLPLLQERTLWGGFFDNPSVDVDGVYRRVPLLQRYEDQYYPSLALSMMMALFGETEVVPVIESDATGKHNAITAVEVAGIPVPVDEHSAVLVPYRGPQGSFPYVSATDVLRGTADPNVLDGAIVLIGTTAAGLFDLRVTPMSSRYPGVEVHANILSGMLDERIHHQPDYTVAVELVQLVLSGLLMSLLIPRLSVIWGGLLTLVWLSMVLALNVYAWAALMWVIPLGYTLVLVVVLFLFQQMTGFFFETRNRKQLAGVFGQYIPPEIVAELNTEGAEAQLQGESRDMTVFFSDVRGFTGLSESLSPQQLTRMMNVYLTPMTEVIHSYRGTVDKYIGDAVMAFWGAPLEDPKHPRHALDAAMKMQAELENVNALLASEGLPAISVGMGVHCGEMNVGNMGSSFRLAYTVMGDAVNLGARLEGLTKFYGVSILVSGELVARVPEYRFMELDRARVKGRAEPVTLYQPLCLESELDSAAAEQVERFEAMLLAYRSREWQQALAFLDQMDEAVISPVLIELYRERITSQIDAPADDWDGVHNHSSK</sequence>
<keyword evidence="1" id="KW-1133">Transmembrane helix</keyword>
<dbReference type="InterPro" id="IPR029787">
    <property type="entry name" value="Nucleotide_cyclase"/>
</dbReference>
<dbReference type="CDD" id="cd07302">
    <property type="entry name" value="CHD"/>
    <property type="match status" value="1"/>
</dbReference>
<dbReference type="EMBL" id="JADEYS010000004">
    <property type="protein sequence ID" value="MBE9396767.1"/>
    <property type="molecule type" value="Genomic_DNA"/>
</dbReference>
<keyword evidence="1" id="KW-0812">Transmembrane</keyword>
<feature type="transmembrane region" description="Helical" evidence="1">
    <location>
        <begin position="420"/>
        <end position="441"/>
    </location>
</feature>
<dbReference type="SUPFAM" id="SSF55073">
    <property type="entry name" value="Nucleotide cyclase"/>
    <property type="match status" value="1"/>
</dbReference>
<dbReference type="SMART" id="SM01080">
    <property type="entry name" value="CHASE2"/>
    <property type="match status" value="1"/>
</dbReference>
<evidence type="ECO:0000313" key="4">
    <source>
        <dbReference type="Proteomes" id="UP000640333"/>
    </source>
</evidence>
<dbReference type="AlphaFoldDB" id="A0A8J7F9M5"/>
<reference evidence="3" key="1">
    <citation type="submission" date="2020-10" db="EMBL/GenBank/DDBJ databases">
        <title>Bacterium isolated from coastal waters sediment.</title>
        <authorList>
            <person name="Chen R.-J."/>
            <person name="Lu D.-C."/>
            <person name="Zhu K.-L."/>
            <person name="Du Z.-J."/>
        </authorList>
    </citation>
    <scope>NUCLEOTIDE SEQUENCE</scope>
    <source>
        <strain evidence="3">N1Y112</strain>
    </source>
</reference>
<dbReference type="InterPro" id="IPR001054">
    <property type="entry name" value="A/G_cyclase"/>
</dbReference>
<dbReference type="Pfam" id="PF00211">
    <property type="entry name" value="Guanylate_cyc"/>
    <property type="match status" value="1"/>
</dbReference>
<dbReference type="GO" id="GO:0035556">
    <property type="term" value="P:intracellular signal transduction"/>
    <property type="evidence" value="ECO:0007669"/>
    <property type="project" value="InterPro"/>
</dbReference>